<protein>
    <submittedName>
        <fullName evidence="7">Threonine dehydratase</fullName>
    </submittedName>
</protein>
<dbReference type="GO" id="GO:0009097">
    <property type="term" value="P:isoleucine biosynthetic process"/>
    <property type="evidence" value="ECO:0007669"/>
    <property type="project" value="TreeGrafter"/>
</dbReference>
<dbReference type="NCBIfam" id="NF005600">
    <property type="entry name" value="PRK07334.1"/>
    <property type="match status" value="1"/>
</dbReference>
<comment type="similarity">
    <text evidence="2">Belongs to the serine/threonine dehydratase family.</text>
</comment>
<dbReference type="AlphaFoldDB" id="A0A085W5J0"/>
<dbReference type="InterPro" id="IPR002912">
    <property type="entry name" value="ACT_dom"/>
</dbReference>
<dbReference type="CDD" id="cd01562">
    <property type="entry name" value="Thr-dehyd"/>
    <property type="match status" value="1"/>
</dbReference>
<sequence length="406" mass="43847">MVNLQDILAARERIRGAIRPTPCPASDYFTERTGCASVWFKMENLQRTGAFKERGALNKLLTLSSDEKARGVIAASAGNHAQGLAYHARKLGVKATIVMPERTPLIKVSRTRDEYGARVVLKGTNFDEAYAEAVRLQQEQNLVFVHPFNDPHVIAGQGTIGLELMEQTPFVDMVVVPIGGGGLISGIACALKETNPRIQVVGVQTAALASMKASLEAGCVVELPAGATIADGIAVRRPGELTYAMVRKYVDEVVTVDEEEIANAILVMLEQEKSVVEGAGAVGVAALINNHIPKANDKKVVILLGGGNIDMNVISRIIERGLVKAGRLVRLEVSMPDRPGMLARLTTQIAEQRANVVEIHHNRAFSKKAGLGEVMVEVTLETTGRPHIQELMDALARQGWQVSEET</sequence>
<name>A0A085W5J0_9BACT</name>
<dbReference type="SUPFAM" id="SSF53686">
    <property type="entry name" value="Tryptophan synthase beta subunit-like PLP-dependent enzymes"/>
    <property type="match status" value="1"/>
</dbReference>
<dbReference type="PANTHER" id="PTHR48078">
    <property type="entry name" value="THREONINE DEHYDRATASE, MITOCHONDRIAL-RELATED"/>
    <property type="match status" value="1"/>
</dbReference>
<comment type="caution">
    <text evidence="7">The sequence shown here is derived from an EMBL/GenBank/DDBJ whole genome shotgun (WGS) entry which is preliminary data.</text>
</comment>
<dbReference type="RefSeq" id="WP_044196584.1">
    <property type="nucleotide sequence ID" value="NZ_JMCB01000019.1"/>
</dbReference>
<accession>A0A085W5J0</accession>
<evidence type="ECO:0000259" key="6">
    <source>
        <dbReference type="PROSITE" id="PS51671"/>
    </source>
</evidence>
<evidence type="ECO:0000313" key="7">
    <source>
        <dbReference type="EMBL" id="KFE62953.1"/>
    </source>
</evidence>
<dbReference type="PANTHER" id="PTHR48078:SF6">
    <property type="entry name" value="L-THREONINE DEHYDRATASE CATABOLIC TDCB"/>
    <property type="match status" value="1"/>
</dbReference>
<dbReference type="PATRIC" id="fig|394096.3.peg.7337"/>
<dbReference type="Pfam" id="PF01842">
    <property type="entry name" value="ACT"/>
    <property type="match status" value="1"/>
</dbReference>
<dbReference type="InterPro" id="IPR001926">
    <property type="entry name" value="TrpB-like_PALP"/>
</dbReference>
<feature type="domain" description="ACT" evidence="6">
    <location>
        <begin position="330"/>
        <end position="406"/>
    </location>
</feature>
<dbReference type="InterPro" id="IPR050147">
    <property type="entry name" value="Ser/Thr_Dehydratase"/>
</dbReference>
<evidence type="ECO:0000256" key="3">
    <source>
        <dbReference type="ARBA" id="ARBA00022898"/>
    </source>
</evidence>
<dbReference type="CDD" id="cd04886">
    <property type="entry name" value="ACT_ThrD-II-like"/>
    <property type="match status" value="1"/>
</dbReference>
<dbReference type="GO" id="GO:0006567">
    <property type="term" value="P:L-threonine catabolic process"/>
    <property type="evidence" value="ECO:0007669"/>
    <property type="project" value="InterPro"/>
</dbReference>
<dbReference type="FunFam" id="3.40.50.1100:FF:000007">
    <property type="entry name" value="L-threonine dehydratase catabolic TdcB"/>
    <property type="match status" value="1"/>
</dbReference>
<dbReference type="GO" id="GO:0004794">
    <property type="term" value="F:threonine deaminase activity"/>
    <property type="evidence" value="ECO:0007669"/>
    <property type="project" value="InterPro"/>
</dbReference>
<dbReference type="Gene3D" id="3.40.50.1100">
    <property type="match status" value="2"/>
</dbReference>
<gene>
    <name evidence="7" type="ORF">DB31_3012</name>
</gene>
<keyword evidence="3" id="KW-0663">Pyridoxal phosphate</keyword>
<dbReference type="GO" id="GO:0006565">
    <property type="term" value="P:L-serine catabolic process"/>
    <property type="evidence" value="ECO:0007669"/>
    <property type="project" value="TreeGrafter"/>
</dbReference>
<dbReference type="Proteomes" id="UP000028725">
    <property type="component" value="Unassembled WGS sequence"/>
</dbReference>
<evidence type="ECO:0000256" key="2">
    <source>
        <dbReference type="ARBA" id="ARBA00010869"/>
    </source>
</evidence>
<dbReference type="NCBIfam" id="TIGR01127">
    <property type="entry name" value="ilvA_1Cterm"/>
    <property type="match status" value="1"/>
</dbReference>
<evidence type="ECO:0000256" key="5">
    <source>
        <dbReference type="ARBA" id="ARBA00049406"/>
    </source>
</evidence>
<dbReference type="InterPro" id="IPR044561">
    <property type="entry name" value="ACT_ThrD-II-like"/>
</dbReference>
<dbReference type="EMBL" id="JMCB01000019">
    <property type="protein sequence ID" value="KFE62953.1"/>
    <property type="molecule type" value="Genomic_DNA"/>
</dbReference>
<dbReference type="STRING" id="394096.DB31_3012"/>
<reference evidence="7 8" key="1">
    <citation type="submission" date="2014-04" db="EMBL/GenBank/DDBJ databases">
        <title>Genome assembly of Hyalangium minutum DSM 14724.</title>
        <authorList>
            <person name="Sharma G."/>
            <person name="Subramanian S."/>
        </authorList>
    </citation>
    <scope>NUCLEOTIDE SEQUENCE [LARGE SCALE GENOMIC DNA]</scope>
    <source>
        <strain evidence="7 8">DSM 14724</strain>
    </source>
</reference>
<keyword evidence="4" id="KW-0456">Lyase</keyword>
<organism evidence="7 8">
    <name type="scientific">Hyalangium minutum</name>
    <dbReference type="NCBI Taxonomy" id="394096"/>
    <lineage>
        <taxon>Bacteria</taxon>
        <taxon>Pseudomonadati</taxon>
        <taxon>Myxococcota</taxon>
        <taxon>Myxococcia</taxon>
        <taxon>Myxococcales</taxon>
        <taxon>Cystobacterineae</taxon>
        <taxon>Archangiaceae</taxon>
        <taxon>Hyalangium</taxon>
    </lineage>
</organism>
<dbReference type="InterPro" id="IPR036052">
    <property type="entry name" value="TrpB-like_PALP_sf"/>
</dbReference>
<dbReference type="InterPro" id="IPR005789">
    <property type="entry name" value="Thr_deHydtase_catblc"/>
</dbReference>
<dbReference type="Pfam" id="PF00291">
    <property type="entry name" value="PALP"/>
    <property type="match status" value="1"/>
</dbReference>
<dbReference type="OrthoDB" id="9811476at2"/>
<comment type="catalytic activity">
    <reaction evidence="5">
        <text>L-serine = pyruvate + NH4(+)</text>
        <dbReference type="Rhea" id="RHEA:19169"/>
        <dbReference type="ChEBI" id="CHEBI:15361"/>
        <dbReference type="ChEBI" id="CHEBI:28938"/>
        <dbReference type="ChEBI" id="CHEBI:33384"/>
        <dbReference type="EC" id="4.3.1.17"/>
    </reaction>
</comment>
<evidence type="ECO:0000313" key="8">
    <source>
        <dbReference type="Proteomes" id="UP000028725"/>
    </source>
</evidence>
<proteinExistence type="inferred from homology"/>
<keyword evidence="8" id="KW-1185">Reference proteome</keyword>
<dbReference type="GO" id="GO:0003941">
    <property type="term" value="F:L-serine ammonia-lyase activity"/>
    <property type="evidence" value="ECO:0007669"/>
    <property type="project" value="UniProtKB-EC"/>
</dbReference>
<evidence type="ECO:0000256" key="1">
    <source>
        <dbReference type="ARBA" id="ARBA00001933"/>
    </source>
</evidence>
<evidence type="ECO:0000256" key="4">
    <source>
        <dbReference type="ARBA" id="ARBA00023239"/>
    </source>
</evidence>
<dbReference type="PROSITE" id="PS51671">
    <property type="entry name" value="ACT"/>
    <property type="match status" value="1"/>
</dbReference>
<comment type="cofactor">
    <cofactor evidence="1">
        <name>pyridoxal 5'-phosphate</name>
        <dbReference type="ChEBI" id="CHEBI:597326"/>
    </cofactor>
</comment>
<dbReference type="Gene3D" id="3.30.70.260">
    <property type="match status" value="1"/>
</dbReference>